<dbReference type="Pfam" id="PF08202">
    <property type="entry name" value="MIS13"/>
    <property type="match status" value="1"/>
</dbReference>
<sequence length="349" mass="40427">MNLGESSLGRQRHGKQPLELLLSSQHKDRLSGLSFQKRIKYNDRHIINRANDKYDLEAASHLNTPSPEKNDLMSTITTAASASTKTTRALDRSLPPKEIPTSEYIRHIPNQLSVNSRMRQLLIWFATKELERDGLIRKGRNRTTELVKRKLIEELRKSRSIVSCHRQMDIDLGDKQRNPQNVENEKLLNKYENDIKSQSEIKEWKQCADKVYDHHALTVDKVAALASKGFQTQDNQTFIDDLEPDQQTFVNEFLDTEPEHQISEVVSTMDAEVNRFRLVLETANQFNIKSAKVAKKELSRLVHIINENTRLVPIDTDDNEIGLFQDSEQKRKESELRNSDDIFRLLSRK</sequence>
<organism evidence="1 2">
    <name type="scientific">Mucor flavus</name>
    <dbReference type="NCBI Taxonomy" id="439312"/>
    <lineage>
        <taxon>Eukaryota</taxon>
        <taxon>Fungi</taxon>
        <taxon>Fungi incertae sedis</taxon>
        <taxon>Mucoromycota</taxon>
        <taxon>Mucoromycotina</taxon>
        <taxon>Mucoromycetes</taxon>
        <taxon>Mucorales</taxon>
        <taxon>Mucorineae</taxon>
        <taxon>Mucoraceae</taxon>
        <taxon>Mucor</taxon>
    </lineage>
</organism>
<dbReference type="EMBL" id="BAABUK010000025">
    <property type="protein sequence ID" value="GAA5815293.1"/>
    <property type="molecule type" value="Genomic_DNA"/>
</dbReference>
<dbReference type="Proteomes" id="UP001473302">
    <property type="component" value="Unassembled WGS sequence"/>
</dbReference>
<comment type="caution">
    <text evidence="1">The sequence shown here is derived from an EMBL/GenBank/DDBJ whole genome shotgun (WGS) entry which is preliminary data.</text>
</comment>
<proteinExistence type="predicted"/>
<evidence type="ECO:0008006" key="3">
    <source>
        <dbReference type="Google" id="ProtNLM"/>
    </source>
</evidence>
<dbReference type="InterPro" id="IPR013218">
    <property type="entry name" value="Dsn1/Mis13"/>
</dbReference>
<keyword evidence="2" id="KW-1185">Reference proteome</keyword>
<accession>A0ABP9Z837</accession>
<evidence type="ECO:0000313" key="1">
    <source>
        <dbReference type="EMBL" id="GAA5815293.1"/>
    </source>
</evidence>
<evidence type="ECO:0000313" key="2">
    <source>
        <dbReference type="Proteomes" id="UP001473302"/>
    </source>
</evidence>
<dbReference type="PANTHER" id="PTHR14778">
    <property type="entry name" value="KINETOCHORE-ASSOCIATED PROTEIN DSN1 HOMOLOG"/>
    <property type="match status" value="1"/>
</dbReference>
<protein>
    <recommendedName>
        <fullName evidence="3">Kinetochore protein mis13</fullName>
    </recommendedName>
</protein>
<name>A0ABP9Z837_9FUNG</name>
<dbReference type="PANTHER" id="PTHR14778:SF2">
    <property type="entry name" value="KINETOCHORE-ASSOCIATED PROTEIN DSN1 HOMOLOG"/>
    <property type="match status" value="1"/>
</dbReference>
<reference evidence="1 2" key="1">
    <citation type="submission" date="2024-04" db="EMBL/GenBank/DDBJ databases">
        <title>genome sequences of Mucor flavus KT1a and Helicostylum pulchrum KT1b strains isolated from the surface of a dry-aged beef.</title>
        <authorList>
            <person name="Toyotome T."/>
            <person name="Hosono M."/>
            <person name="Torimaru M."/>
            <person name="Fukuda K."/>
            <person name="Mikami N."/>
        </authorList>
    </citation>
    <scope>NUCLEOTIDE SEQUENCE [LARGE SCALE GENOMIC DNA]</scope>
    <source>
        <strain evidence="1 2">KT1a</strain>
    </source>
</reference>
<gene>
    <name evidence="1" type="ORF">MFLAVUS_008799</name>
</gene>